<dbReference type="Proteomes" id="UP001153076">
    <property type="component" value="Unassembled WGS sequence"/>
</dbReference>
<gene>
    <name evidence="2" type="ORF">Cgig2_003688</name>
</gene>
<dbReference type="AlphaFoldDB" id="A0A9Q1KGW0"/>
<keyword evidence="3" id="KW-1185">Reference proteome</keyword>
<organism evidence="2 3">
    <name type="scientific">Carnegiea gigantea</name>
    <dbReference type="NCBI Taxonomy" id="171969"/>
    <lineage>
        <taxon>Eukaryota</taxon>
        <taxon>Viridiplantae</taxon>
        <taxon>Streptophyta</taxon>
        <taxon>Embryophyta</taxon>
        <taxon>Tracheophyta</taxon>
        <taxon>Spermatophyta</taxon>
        <taxon>Magnoliopsida</taxon>
        <taxon>eudicotyledons</taxon>
        <taxon>Gunneridae</taxon>
        <taxon>Pentapetalae</taxon>
        <taxon>Caryophyllales</taxon>
        <taxon>Cactineae</taxon>
        <taxon>Cactaceae</taxon>
        <taxon>Cactoideae</taxon>
        <taxon>Echinocereeae</taxon>
        <taxon>Carnegiea</taxon>
    </lineage>
</organism>
<comment type="caution">
    <text evidence="2">The sequence shown here is derived from an EMBL/GenBank/DDBJ whole genome shotgun (WGS) entry which is preliminary data.</text>
</comment>
<accession>A0A9Q1KGW0</accession>
<feature type="region of interest" description="Disordered" evidence="1">
    <location>
        <begin position="70"/>
        <end position="114"/>
    </location>
</feature>
<reference evidence="2" key="1">
    <citation type="submission" date="2022-04" db="EMBL/GenBank/DDBJ databases">
        <title>Carnegiea gigantea Genome sequencing and assembly v2.</title>
        <authorList>
            <person name="Copetti D."/>
            <person name="Sanderson M.J."/>
            <person name="Burquez A."/>
            <person name="Wojciechowski M.F."/>
        </authorList>
    </citation>
    <scope>NUCLEOTIDE SEQUENCE</scope>
    <source>
        <strain evidence="2">SGP5-SGP5p</strain>
        <tissue evidence="2">Aerial part</tissue>
    </source>
</reference>
<evidence type="ECO:0000256" key="1">
    <source>
        <dbReference type="SAM" id="MobiDB-lite"/>
    </source>
</evidence>
<name>A0A9Q1KGW0_9CARY</name>
<evidence type="ECO:0000313" key="3">
    <source>
        <dbReference type="Proteomes" id="UP001153076"/>
    </source>
</evidence>
<evidence type="ECO:0000313" key="2">
    <source>
        <dbReference type="EMBL" id="KAJ8442644.1"/>
    </source>
</evidence>
<protein>
    <submittedName>
        <fullName evidence="2">Uncharacterized protein</fullName>
    </submittedName>
</protein>
<proteinExistence type="predicted"/>
<dbReference type="EMBL" id="JAKOGI010000137">
    <property type="protein sequence ID" value="KAJ8442644.1"/>
    <property type="molecule type" value="Genomic_DNA"/>
</dbReference>
<sequence length="182" mass="19851">MFGSSTTFAPPLGNFNTTTLSAESEATGTTHAANAPLRRWRVGLRTSVFVTVVEFPVRFWQIRGFGTYTEEEGSQQGPSSAARVEHASPLQPRSDDRPNPKPPVPPTQPTRHSGGGAWWTCLRCRYRGGISGVVLADRGFGTNTEEEGSQQGPSSAALADVDEFYRLLDLRKSSCSFVQCQR</sequence>